<dbReference type="InterPro" id="IPR027417">
    <property type="entry name" value="P-loop_NTPase"/>
</dbReference>
<dbReference type="InterPro" id="IPR003439">
    <property type="entry name" value="ABC_transporter-like_ATP-bd"/>
</dbReference>
<dbReference type="GO" id="GO:0005524">
    <property type="term" value="F:ATP binding"/>
    <property type="evidence" value="ECO:0007669"/>
    <property type="project" value="UniProtKB-KW"/>
</dbReference>
<dbReference type="InterPro" id="IPR015860">
    <property type="entry name" value="ABC_transpr_TagH-like"/>
</dbReference>
<evidence type="ECO:0000256" key="4">
    <source>
        <dbReference type="ARBA" id="ARBA00022840"/>
    </source>
</evidence>
<dbReference type="AlphaFoldDB" id="A0A6N8FVZ5"/>
<dbReference type="CDD" id="cd03220">
    <property type="entry name" value="ABC_KpsT_Wzt"/>
    <property type="match status" value="1"/>
</dbReference>
<dbReference type="GO" id="GO:0140359">
    <property type="term" value="F:ABC-type transporter activity"/>
    <property type="evidence" value="ECO:0007669"/>
    <property type="project" value="InterPro"/>
</dbReference>
<dbReference type="GO" id="GO:0016020">
    <property type="term" value="C:membrane"/>
    <property type="evidence" value="ECO:0007669"/>
    <property type="project" value="InterPro"/>
</dbReference>
<dbReference type="SUPFAM" id="SSF52540">
    <property type="entry name" value="P-loop containing nucleoside triphosphate hydrolases"/>
    <property type="match status" value="1"/>
</dbReference>
<evidence type="ECO:0000313" key="6">
    <source>
        <dbReference type="EMBL" id="MUL37300.1"/>
    </source>
</evidence>
<keyword evidence="2" id="KW-0813">Transport</keyword>
<keyword evidence="7" id="KW-1185">Reference proteome</keyword>
<evidence type="ECO:0000259" key="5">
    <source>
        <dbReference type="PROSITE" id="PS50893"/>
    </source>
</evidence>
<dbReference type="InterPro" id="IPR003593">
    <property type="entry name" value="AAA+_ATPase"/>
</dbReference>
<dbReference type="PANTHER" id="PTHR46743:SF2">
    <property type="entry name" value="TEICHOIC ACIDS EXPORT ATP-BINDING PROTEIN TAGH"/>
    <property type="match status" value="1"/>
</dbReference>
<dbReference type="RefSeq" id="WP_105219161.1">
    <property type="nucleotide sequence ID" value="NZ_CAWNSU010000030.1"/>
</dbReference>
<dbReference type="PROSITE" id="PS50893">
    <property type="entry name" value="ABC_TRANSPORTER_2"/>
    <property type="match status" value="1"/>
</dbReference>
<dbReference type="EMBL" id="NAPY01000019">
    <property type="protein sequence ID" value="MUL37300.1"/>
    <property type="molecule type" value="Genomic_DNA"/>
</dbReference>
<evidence type="ECO:0000313" key="7">
    <source>
        <dbReference type="Proteomes" id="UP000441797"/>
    </source>
</evidence>
<keyword evidence="3" id="KW-0547">Nucleotide-binding</keyword>
<dbReference type="SMART" id="SM00382">
    <property type="entry name" value="AAA"/>
    <property type="match status" value="1"/>
</dbReference>
<comment type="similarity">
    <text evidence="1">Belongs to the ABC transporter superfamily.</text>
</comment>
<name>A0A6N8FVZ5_9CHRO</name>
<dbReference type="PANTHER" id="PTHR46743">
    <property type="entry name" value="TEICHOIC ACIDS EXPORT ATP-BINDING PROTEIN TAGH"/>
    <property type="match status" value="1"/>
</dbReference>
<evidence type="ECO:0000256" key="3">
    <source>
        <dbReference type="ARBA" id="ARBA00022741"/>
    </source>
</evidence>
<proteinExistence type="inferred from homology"/>
<dbReference type="Pfam" id="PF00005">
    <property type="entry name" value="ABC_tran"/>
    <property type="match status" value="1"/>
</dbReference>
<dbReference type="OrthoDB" id="9778870at2"/>
<dbReference type="CDD" id="cd10147">
    <property type="entry name" value="Wzt_C-like"/>
    <property type="match status" value="1"/>
</dbReference>
<evidence type="ECO:0000256" key="1">
    <source>
        <dbReference type="ARBA" id="ARBA00005417"/>
    </source>
</evidence>
<accession>A0A6N8FVZ5</accession>
<sequence>MSDIAIKVEHLSKKYIISHQKQERYIALRDVITDKIKHIGNQILKPISKNRHNPDNEEFWSLKDICFEIEQGDSVGIIGHNGAGKSTLLKILSRITEPTNGTIKIRGRVASLLEVGTGFHPELTGRENIYLNGAILGMSKAEIKSKFDEIVDFAGVEKFLDTPVKRYSSGMYVRLAFAVAAHLEPEILVVDEVLAVGDAAFQKKCLGKMQDVAKQGRTVLFVSHNMQAISALTQHCLVLSQGRCIYQGSTEGGITTYLQEGANISSIYKGSPSLLEPKITRVELRTSEPGNIQAHGEPMDIFFEISTPVPIDGAALSFQVYNSMKHPVLHLLTQDSELPMCREPGVFHLICRIPKVRMYIGRYSIKVYFAERVGGKKFQILEDICPFEVAVYGQTRDYYWYPGHATYVEEYEWQVAQINQDSLMTA</sequence>
<dbReference type="Gene3D" id="3.40.50.300">
    <property type="entry name" value="P-loop containing nucleotide triphosphate hydrolases"/>
    <property type="match status" value="1"/>
</dbReference>
<dbReference type="Proteomes" id="UP000441797">
    <property type="component" value="Unassembled WGS sequence"/>
</dbReference>
<reference evidence="6 7" key="1">
    <citation type="journal article" date="2019" name="Front. Microbiol.">
        <title>Genomic Features for Desiccation Tolerance and Sugar Biosynthesis in the Extremophile Gloeocapsopsis sp. UTEX B3054.</title>
        <authorList>
            <person name="Urrejola C."/>
            <person name="Alcorta J."/>
            <person name="Salas L."/>
            <person name="Vasquez M."/>
            <person name="Polz M.F."/>
            <person name="Vicuna R."/>
            <person name="Diez B."/>
        </authorList>
    </citation>
    <scope>NUCLEOTIDE SEQUENCE [LARGE SCALE GENOMIC DNA]</scope>
    <source>
        <strain evidence="6 7">1H9</strain>
    </source>
</reference>
<feature type="domain" description="ABC transporter" evidence="5">
    <location>
        <begin position="44"/>
        <end position="266"/>
    </location>
</feature>
<gene>
    <name evidence="6" type="ORF">BWI75_13365</name>
</gene>
<dbReference type="InterPro" id="IPR050683">
    <property type="entry name" value="Bact_Polysacc_Export_ATP-bd"/>
</dbReference>
<organism evidence="6 7">
    <name type="scientific">Gloeocapsopsis dulcis AAB1 = 1H9</name>
    <dbReference type="NCBI Taxonomy" id="1433147"/>
    <lineage>
        <taxon>Bacteria</taxon>
        <taxon>Bacillati</taxon>
        <taxon>Cyanobacteriota</taxon>
        <taxon>Cyanophyceae</taxon>
        <taxon>Oscillatoriophycideae</taxon>
        <taxon>Chroococcales</taxon>
        <taxon>Chroococcaceae</taxon>
        <taxon>Gloeocapsopsis</taxon>
        <taxon>Gloeocapsopsis dulcis</taxon>
    </lineage>
</organism>
<protein>
    <submittedName>
        <fullName evidence="6">ABC transporter</fullName>
    </submittedName>
</protein>
<dbReference type="GO" id="GO:0016887">
    <property type="term" value="F:ATP hydrolysis activity"/>
    <property type="evidence" value="ECO:0007669"/>
    <property type="project" value="InterPro"/>
</dbReference>
<dbReference type="InterPro" id="IPR029439">
    <property type="entry name" value="Wzt_C"/>
</dbReference>
<comment type="caution">
    <text evidence="6">The sequence shown here is derived from an EMBL/GenBank/DDBJ whole genome shotgun (WGS) entry which is preliminary data.</text>
</comment>
<evidence type="ECO:0000256" key="2">
    <source>
        <dbReference type="ARBA" id="ARBA00022448"/>
    </source>
</evidence>
<keyword evidence="4" id="KW-0067">ATP-binding</keyword>